<dbReference type="CDD" id="cd07431">
    <property type="entry name" value="PHP_PolIIIA"/>
    <property type="match status" value="1"/>
</dbReference>
<feature type="region of interest" description="Disordered" evidence="15">
    <location>
        <begin position="1261"/>
        <end position="1306"/>
    </location>
</feature>
<feature type="region of interest" description="Disordered" evidence="15">
    <location>
        <begin position="85"/>
        <end position="106"/>
    </location>
</feature>
<evidence type="ECO:0000313" key="17">
    <source>
        <dbReference type="EMBL" id="MCY4727497.1"/>
    </source>
</evidence>
<dbReference type="PANTHER" id="PTHR32294">
    <property type="entry name" value="DNA POLYMERASE III SUBUNIT ALPHA"/>
    <property type="match status" value="1"/>
</dbReference>
<feature type="compositionally biased region" description="Low complexity" evidence="15">
    <location>
        <begin position="1001"/>
        <end position="1012"/>
    </location>
</feature>
<keyword evidence="9" id="KW-0548">Nucleotidyltransferase</keyword>
<dbReference type="Gene3D" id="1.10.150.870">
    <property type="match status" value="1"/>
</dbReference>
<evidence type="ECO:0000256" key="5">
    <source>
        <dbReference type="ARBA" id="ARBA00017273"/>
    </source>
</evidence>
<protein>
    <recommendedName>
        <fullName evidence="6">DNA polymerase III subunit alpha</fullName>
        <ecNumber evidence="4">2.7.7.7</ecNumber>
    </recommendedName>
    <alternativeName>
        <fullName evidence="5">Error-prone DNA polymerase</fullName>
    </alternativeName>
</protein>
<evidence type="ECO:0000259" key="16">
    <source>
        <dbReference type="SMART" id="SM00481"/>
    </source>
</evidence>
<feature type="domain" description="Polymerase/histidinol phosphatase N-terminal" evidence="16">
    <location>
        <begin position="7"/>
        <end position="74"/>
    </location>
</feature>
<evidence type="ECO:0000256" key="10">
    <source>
        <dbReference type="ARBA" id="ARBA00022705"/>
    </source>
</evidence>
<keyword evidence="10" id="KW-0235">DNA replication</keyword>
<evidence type="ECO:0000256" key="3">
    <source>
        <dbReference type="ARBA" id="ARBA00009496"/>
    </source>
</evidence>
<comment type="subcellular location">
    <subcellularLocation>
        <location evidence="1">Cytoplasm</location>
    </subcellularLocation>
</comment>
<evidence type="ECO:0000256" key="13">
    <source>
        <dbReference type="ARBA" id="ARBA00023204"/>
    </source>
</evidence>
<sequence length="1306" mass="140193">MSSDPFVHLHVASGFSLRYGASHPHVLVDRAAEHGMDTLALTDRDGTYGAVKFVGAARRAGIRPVLGVDLALAPAAGVGLGAPTGGGAVRDGGHPPHRRTPARGGVARDVSLHGGGSARVTFLATGRAGWAALCRMVSTVHLSGERGRPVATLELIAPHLAGGDLLVLLGPSSELGAVATRRRDDLGPRVLARWLEVVPRHNLLVELVSHRLGGRGGSWGPGTSAHAARMAGLARRARITTVLTNAVRYTDRLDAPTIDVLDAARRLVPLGSAGLRDVGPDGSRGNAEGFLKSGKQMHDVAEEICRMAGLGDGAQEARRLLARTRAVADRCALDPRTDLGIDEVHFPELELPEAGPHRTADDLLRARCEAAIGPRYGAAPRMRIWTRLDDELETIRTLGYASYFLTVAEVTDLIGELGVRRAARGSGAGSLVNYLLGVSGVDPIRHGLLMERFLSPLRASLPDIDVDVESARREEVYRAILDRFGGERCVTVSMMDTYRVRHAVRDVGAALGMPPGEVDAIAKAFPHIRARDARSALRDLPELRASGLGDGELDRFFGLVERLDGLPRHIAMHPCGVLLSDMTLLDRTPVEASHAGFPMSQFDKDDVEELGLLKLDVLGIRMQSAMAHAVAEVRRVDGVHVDLDDESQVPFDDPTTYDLISSARTLGVFQIESPGQRELVGKSGIETFDDIVTDISLFRPGPVKSDMITPYLEAKHGWRDVHYLHDDLRPILEGTRGVVVFHEQVIEIIARFGGVSFAEADEKRRALGTTDGMAATRAWFLPRALGQGYDLALVERLWTVLEAFASFGFCKAHAAAFALPTYQSAWLKAHWPAHFLAGVLTHDPGMYPKRLILDDARQVGVGVRGLDVNASAPTYVVERGDAGGGRADHAIRLSLTDVKGISAAEVARIVEAREGGRYVSLSDFFHRARVSRPTLERLVLAGGFDGVYGIATGEQAVDRRGRVTRRDLLLQVAELDLHARLLDRASRARGRGPTRRSVPSTTATTAATDAAARNSTDPTVRAGAGATERHALADAGVWAQASAQSQASRPVVGAESVQLTLTLGDEPGRAGERPTGLPEMTPLERMRAELEILGLDVSQHAITPYASLLDALGVTRSRDLLRRRSRSELLVAGVKVATQTPPIRSGRRVVFLTVDDGTGPVDATFFDDAQGPYAATVFSSWLLLVRGELRRTGRRGVSVRATGAWDLTALHALWQRARTTDEALDRVRAELARGPEPVGHDAGGPTGRTLVHSSGFRLSPYADVAPAGDPARDVGRKLGADTGPGPRTGEEPLSRTLWHRSPGSPG</sequence>
<evidence type="ECO:0000256" key="4">
    <source>
        <dbReference type="ARBA" id="ARBA00012417"/>
    </source>
</evidence>
<keyword evidence="8" id="KW-0808">Transferase</keyword>
<dbReference type="InterPro" id="IPR029460">
    <property type="entry name" value="DNAPol_HHH"/>
</dbReference>
<dbReference type="InterPro" id="IPR004805">
    <property type="entry name" value="DnaE2/DnaE/PolC"/>
</dbReference>
<evidence type="ECO:0000256" key="8">
    <source>
        <dbReference type="ARBA" id="ARBA00022679"/>
    </source>
</evidence>
<evidence type="ECO:0000256" key="11">
    <source>
        <dbReference type="ARBA" id="ARBA00022763"/>
    </source>
</evidence>
<dbReference type="Gene3D" id="1.10.10.1600">
    <property type="entry name" value="Bacterial DNA polymerase III alpha subunit, thumb domain"/>
    <property type="match status" value="1"/>
</dbReference>
<dbReference type="InterPro" id="IPR040982">
    <property type="entry name" value="DNA_pol3_finger"/>
</dbReference>
<comment type="catalytic activity">
    <reaction evidence="14">
        <text>DNA(n) + a 2'-deoxyribonucleoside 5'-triphosphate = DNA(n+1) + diphosphate</text>
        <dbReference type="Rhea" id="RHEA:22508"/>
        <dbReference type="Rhea" id="RHEA-COMP:17339"/>
        <dbReference type="Rhea" id="RHEA-COMP:17340"/>
        <dbReference type="ChEBI" id="CHEBI:33019"/>
        <dbReference type="ChEBI" id="CHEBI:61560"/>
        <dbReference type="ChEBI" id="CHEBI:173112"/>
        <dbReference type="EC" id="2.7.7.7"/>
    </reaction>
</comment>
<evidence type="ECO:0000256" key="7">
    <source>
        <dbReference type="ARBA" id="ARBA00022490"/>
    </source>
</evidence>
<evidence type="ECO:0000256" key="14">
    <source>
        <dbReference type="ARBA" id="ARBA00049244"/>
    </source>
</evidence>
<dbReference type="Pfam" id="PF01336">
    <property type="entry name" value="tRNA_anti-codon"/>
    <property type="match status" value="1"/>
</dbReference>
<dbReference type="Pfam" id="PF17657">
    <property type="entry name" value="DNA_pol3_finger"/>
    <property type="match status" value="1"/>
</dbReference>
<feature type="compositionally biased region" description="Basic and acidic residues" evidence="15">
    <location>
        <begin position="1270"/>
        <end position="1279"/>
    </location>
</feature>
<dbReference type="NCBIfam" id="TIGR00594">
    <property type="entry name" value="polc"/>
    <property type="match status" value="1"/>
</dbReference>
<comment type="similarity">
    <text evidence="3">Belongs to the DNA polymerase type-C family. DnaE subfamily.</text>
</comment>
<dbReference type="InterPro" id="IPR041931">
    <property type="entry name" value="DNA_pol3_alpha_thumb_dom"/>
</dbReference>
<name>A0ABT4CHX5_9ACTN</name>
<evidence type="ECO:0000313" key="18">
    <source>
        <dbReference type="Proteomes" id="UP001074726"/>
    </source>
</evidence>
<dbReference type="Pfam" id="PF14579">
    <property type="entry name" value="HHH_6"/>
    <property type="match status" value="1"/>
</dbReference>
<dbReference type="SUPFAM" id="SSF89550">
    <property type="entry name" value="PHP domain-like"/>
    <property type="match status" value="1"/>
</dbReference>
<keyword evidence="12" id="KW-0239">DNA-directed DNA polymerase</keyword>
<dbReference type="InterPro" id="IPR011708">
    <property type="entry name" value="DNA_pol3_alpha_NTPase_dom"/>
</dbReference>
<gene>
    <name evidence="17" type="ORF">NYO98_14510</name>
</gene>
<keyword evidence="11" id="KW-0227">DNA damage</keyword>
<evidence type="ECO:0000256" key="2">
    <source>
        <dbReference type="ARBA" id="ARBA00007391"/>
    </source>
</evidence>
<dbReference type="Pfam" id="PF07733">
    <property type="entry name" value="DNA_pol3_alpha"/>
    <property type="match status" value="1"/>
</dbReference>
<organism evidence="17 18">
    <name type="scientific">Nocardioides pini</name>
    <dbReference type="NCBI Taxonomy" id="2975053"/>
    <lineage>
        <taxon>Bacteria</taxon>
        <taxon>Bacillati</taxon>
        <taxon>Actinomycetota</taxon>
        <taxon>Actinomycetes</taxon>
        <taxon>Propionibacteriales</taxon>
        <taxon>Nocardioidaceae</taxon>
        <taxon>Nocardioides</taxon>
    </lineage>
</organism>
<evidence type="ECO:0000256" key="12">
    <source>
        <dbReference type="ARBA" id="ARBA00022932"/>
    </source>
</evidence>
<proteinExistence type="inferred from homology"/>
<dbReference type="PANTHER" id="PTHR32294:SF4">
    <property type="entry name" value="ERROR-PRONE DNA POLYMERASE"/>
    <property type="match status" value="1"/>
</dbReference>
<feature type="region of interest" description="Disordered" evidence="15">
    <location>
        <begin position="1234"/>
        <end position="1253"/>
    </location>
</feature>
<comment type="caution">
    <text evidence="17">The sequence shown here is derived from an EMBL/GenBank/DDBJ whole genome shotgun (WGS) entry which is preliminary data.</text>
</comment>
<dbReference type="RefSeq" id="WP_268112453.1">
    <property type="nucleotide sequence ID" value="NZ_JAPPUX010000004.1"/>
</dbReference>
<dbReference type="InterPro" id="IPR004365">
    <property type="entry name" value="NA-bd_OB_tRNA"/>
</dbReference>
<accession>A0ABT4CHX5</accession>
<dbReference type="InterPro" id="IPR016195">
    <property type="entry name" value="Pol/histidinol_Pase-like"/>
</dbReference>
<dbReference type="InterPro" id="IPR003141">
    <property type="entry name" value="Pol/His_phosphatase_N"/>
</dbReference>
<comment type="similarity">
    <text evidence="2">Belongs to the DNA polymerase type-C family. DnaE2 subfamily.</text>
</comment>
<dbReference type="Gene3D" id="3.20.20.140">
    <property type="entry name" value="Metal-dependent hydrolases"/>
    <property type="match status" value="1"/>
</dbReference>
<dbReference type="CDD" id="cd04485">
    <property type="entry name" value="DnaE_OBF"/>
    <property type="match status" value="1"/>
</dbReference>
<evidence type="ECO:0000256" key="9">
    <source>
        <dbReference type="ARBA" id="ARBA00022695"/>
    </source>
</evidence>
<keyword evidence="18" id="KW-1185">Reference proteome</keyword>
<evidence type="ECO:0000256" key="15">
    <source>
        <dbReference type="SAM" id="MobiDB-lite"/>
    </source>
</evidence>
<feature type="region of interest" description="Disordered" evidence="15">
    <location>
        <begin position="986"/>
        <end position="1021"/>
    </location>
</feature>
<dbReference type="SMART" id="SM00481">
    <property type="entry name" value="POLIIIAc"/>
    <property type="match status" value="1"/>
</dbReference>
<dbReference type="Proteomes" id="UP001074726">
    <property type="component" value="Unassembled WGS sequence"/>
</dbReference>
<keyword evidence="13" id="KW-0234">DNA repair</keyword>
<dbReference type="EMBL" id="JAPPUX010000004">
    <property type="protein sequence ID" value="MCY4727497.1"/>
    <property type="molecule type" value="Genomic_DNA"/>
</dbReference>
<dbReference type="EC" id="2.7.7.7" evidence="4"/>
<evidence type="ECO:0000256" key="6">
    <source>
        <dbReference type="ARBA" id="ARBA00019114"/>
    </source>
</evidence>
<dbReference type="InterPro" id="IPR004013">
    <property type="entry name" value="PHP_dom"/>
</dbReference>
<evidence type="ECO:0000256" key="1">
    <source>
        <dbReference type="ARBA" id="ARBA00004496"/>
    </source>
</evidence>
<reference evidence="17" key="1">
    <citation type="submission" date="2022-08" db="EMBL/GenBank/DDBJ databases">
        <title>Genome sequencing of Nocardioides sp. STR2.</title>
        <authorList>
            <person name="So Y."/>
        </authorList>
    </citation>
    <scope>NUCLEOTIDE SEQUENCE</scope>
    <source>
        <strain evidence="17">STR2</strain>
    </source>
</reference>
<dbReference type="Pfam" id="PF02811">
    <property type="entry name" value="PHP"/>
    <property type="match status" value="1"/>
</dbReference>
<keyword evidence="7" id="KW-0963">Cytoplasm</keyword>